<name>A0A1B6HZV3_9HEMI</name>
<evidence type="ECO:0000313" key="1">
    <source>
        <dbReference type="EMBL" id="JAS80196.1"/>
    </source>
</evidence>
<proteinExistence type="predicted"/>
<sequence>MVCGTHSEMSYKYMFSSKELLLTIVFATISVLVKENETQLLSRNCHIGCDFYFDKVCAYDRDSRSYRAFINPCFMDLVNKCDGAKYVPVGSLWFCRNSPTFSPDLVTKMKTMLRGRAGPPR</sequence>
<dbReference type="AlphaFoldDB" id="A0A1B6HZV3"/>
<reference evidence="1" key="1">
    <citation type="submission" date="2015-11" db="EMBL/GenBank/DDBJ databases">
        <title>De novo transcriptome assembly of four potential Pierce s Disease insect vectors from Arizona vineyards.</title>
        <authorList>
            <person name="Tassone E.E."/>
        </authorList>
    </citation>
    <scope>NUCLEOTIDE SEQUENCE</scope>
</reference>
<dbReference type="EMBL" id="GECU01027510">
    <property type="protein sequence ID" value="JAS80196.1"/>
    <property type="molecule type" value="Transcribed_RNA"/>
</dbReference>
<gene>
    <name evidence="1" type="ORF">g.9875</name>
</gene>
<accession>A0A1B6HZV3</accession>
<protein>
    <recommendedName>
        <fullName evidence="2">Kazal-like domain-containing protein</fullName>
    </recommendedName>
</protein>
<organism evidence="1">
    <name type="scientific">Homalodisca liturata</name>
    <dbReference type="NCBI Taxonomy" id="320908"/>
    <lineage>
        <taxon>Eukaryota</taxon>
        <taxon>Metazoa</taxon>
        <taxon>Ecdysozoa</taxon>
        <taxon>Arthropoda</taxon>
        <taxon>Hexapoda</taxon>
        <taxon>Insecta</taxon>
        <taxon>Pterygota</taxon>
        <taxon>Neoptera</taxon>
        <taxon>Paraneoptera</taxon>
        <taxon>Hemiptera</taxon>
        <taxon>Auchenorrhyncha</taxon>
        <taxon>Membracoidea</taxon>
        <taxon>Cicadellidae</taxon>
        <taxon>Cicadellinae</taxon>
        <taxon>Proconiini</taxon>
        <taxon>Homalodisca</taxon>
    </lineage>
</organism>
<evidence type="ECO:0008006" key="2">
    <source>
        <dbReference type="Google" id="ProtNLM"/>
    </source>
</evidence>